<reference evidence="1" key="1">
    <citation type="submission" date="2016-08" db="EMBL/GenBank/DDBJ databases">
        <authorList>
            <person name="Ngugi D.K."/>
            <person name="Miyake S."/>
            <person name="Stingl U."/>
        </authorList>
    </citation>
    <scope>NUCLEOTIDE SEQUENCE</scope>
    <source>
        <strain evidence="1">SCG-B11WGA-EpuloA1</strain>
    </source>
</reference>
<sequence>MKVRYVKLELILMKPSEVDIAMNIIDSAKKHLKEQGIDQWQTGYPDYECIKNDSMTNKGFFAVDNGNILGYLCIDFDGEPAYNNLNGTWSSDKDYVVVHRMAISENARGKNVSSQIFKLVEKMSADKGITNFRVDTDADNVKMQHILKKNGFIYRGTIWFDNSEKIAFDKQF</sequence>
<name>A0ACC8XBN0_9FIRM</name>
<keyword evidence="2" id="KW-1185">Reference proteome</keyword>
<comment type="caution">
    <text evidence="1">The sequence shown here is derived from an EMBL/GenBank/DDBJ whole genome shotgun (WGS) entry which is preliminary data.</text>
</comment>
<organism evidence="1 2">
    <name type="scientific">Candidatus Epulonipiscium fishelsonii</name>
    <dbReference type="NCBI Taxonomy" id="77094"/>
    <lineage>
        <taxon>Bacteria</taxon>
        <taxon>Bacillati</taxon>
        <taxon>Bacillota</taxon>
        <taxon>Clostridia</taxon>
        <taxon>Lachnospirales</taxon>
        <taxon>Lachnospiraceae</taxon>
        <taxon>Candidatus Epulonipiscium</taxon>
    </lineage>
</organism>
<protein>
    <submittedName>
        <fullName evidence="1">GNAT family N-acetyltransferase</fullName>
    </submittedName>
</protein>
<dbReference type="EMBL" id="LJDB01000060">
    <property type="protein sequence ID" value="ONI39838.1"/>
    <property type="molecule type" value="Genomic_DNA"/>
</dbReference>
<evidence type="ECO:0000313" key="2">
    <source>
        <dbReference type="Proteomes" id="UP000188605"/>
    </source>
</evidence>
<accession>A0ACC8XBN0</accession>
<evidence type="ECO:0000313" key="1">
    <source>
        <dbReference type="EMBL" id="ONI39838.1"/>
    </source>
</evidence>
<proteinExistence type="predicted"/>
<gene>
    <name evidence="1" type="ORF">AN396_07230</name>
</gene>
<dbReference type="Proteomes" id="UP000188605">
    <property type="component" value="Unassembled WGS sequence"/>
</dbReference>